<dbReference type="Pfam" id="PF13302">
    <property type="entry name" value="Acetyltransf_3"/>
    <property type="match status" value="1"/>
</dbReference>
<dbReference type="KEGG" id="aser:Asera_00950"/>
<keyword evidence="3" id="KW-1185">Reference proteome</keyword>
<dbReference type="GO" id="GO:1990189">
    <property type="term" value="F:protein N-terminal-serine acetyltransferase activity"/>
    <property type="evidence" value="ECO:0007669"/>
    <property type="project" value="TreeGrafter"/>
</dbReference>
<dbReference type="EMBL" id="AP023354">
    <property type="protein sequence ID" value="BCJ25987.1"/>
    <property type="molecule type" value="Genomic_DNA"/>
</dbReference>
<dbReference type="RefSeq" id="WP_051801888.1">
    <property type="nucleotide sequence ID" value="NZ_AP023354.1"/>
</dbReference>
<dbReference type="OrthoDB" id="9795188at2"/>
<dbReference type="AlphaFoldDB" id="A0A810KT45"/>
<name>A0A810KT45_9ACTN</name>
<reference evidence="2" key="1">
    <citation type="submission" date="2020-08" db="EMBL/GenBank/DDBJ databases">
        <title>Whole genome shotgun sequence of Actinocatenispora sera NBRC 101916.</title>
        <authorList>
            <person name="Komaki H."/>
            <person name="Tamura T."/>
        </authorList>
    </citation>
    <scope>NUCLEOTIDE SEQUENCE</scope>
    <source>
        <strain evidence="2">NBRC 101916</strain>
    </source>
</reference>
<organism evidence="2 3">
    <name type="scientific">Actinocatenispora sera</name>
    <dbReference type="NCBI Taxonomy" id="390989"/>
    <lineage>
        <taxon>Bacteria</taxon>
        <taxon>Bacillati</taxon>
        <taxon>Actinomycetota</taxon>
        <taxon>Actinomycetes</taxon>
        <taxon>Micromonosporales</taxon>
        <taxon>Micromonosporaceae</taxon>
        <taxon>Actinocatenispora</taxon>
    </lineage>
</organism>
<sequence>MAIELRPLRHEDAAAQCAGEDEQTVRWLTGGYGTLAGTRAHFDRLAANAEAGRGKRGFGVWWDDRLAGYVDCDPDNRDGLQPGEAPVNLSYCVHPWARGHGVAVAAVGLICSYITDNAIGETAAIRVEPANTASVRVAERCGFRRCRRYPARDPAGNPISYDLYLHDL</sequence>
<protein>
    <recommendedName>
        <fullName evidence="1">N-acetyltransferase domain-containing protein</fullName>
    </recommendedName>
</protein>
<dbReference type="Gene3D" id="3.40.630.30">
    <property type="match status" value="1"/>
</dbReference>
<proteinExistence type="predicted"/>
<dbReference type="GO" id="GO:0008999">
    <property type="term" value="F:protein-N-terminal-alanine acetyltransferase activity"/>
    <property type="evidence" value="ECO:0007669"/>
    <property type="project" value="TreeGrafter"/>
</dbReference>
<dbReference type="PANTHER" id="PTHR43441">
    <property type="entry name" value="RIBOSOMAL-PROTEIN-SERINE ACETYLTRANSFERASE"/>
    <property type="match status" value="1"/>
</dbReference>
<dbReference type="InterPro" id="IPR051908">
    <property type="entry name" value="Ribosomal_N-acetyltransferase"/>
</dbReference>
<evidence type="ECO:0000313" key="3">
    <source>
        <dbReference type="Proteomes" id="UP000680750"/>
    </source>
</evidence>
<dbReference type="InterPro" id="IPR016181">
    <property type="entry name" value="Acyl_CoA_acyltransferase"/>
</dbReference>
<dbReference type="Proteomes" id="UP000680750">
    <property type="component" value="Chromosome"/>
</dbReference>
<dbReference type="SUPFAM" id="SSF55729">
    <property type="entry name" value="Acyl-CoA N-acyltransferases (Nat)"/>
    <property type="match status" value="1"/>
</dbReference>
<dbReference type="InterPro" id="IPR000182">
    <property type="entry name" value="GNAT_dom"/>
</dbReference>
<feature type="domain" description="N-acetyltransferase" evidence="1">
    <location>
        <begin position="3"/>
        <end position="166"/>
    </location>
</feature>
<gene>
    <name evidence="2" type="ORF">Asera_00950</name>
</gene>
<dbReference type="PROSITE" id="PS51186">
    <property type="entry name" value="GNAT"/>
    <property type="match status" value="1"/>
</dbReference>
<evidence type="ECO:0000259" key="1">
    <source>
        <dbReference type="PROSITE" id="PS51186"/>
    </source>
</evidence>
<accession>A0A810KT45</accession>
<evidence type="ECO:0000313" key="2">
    <source>
        <dbReference type="EMBL" id="BCJ25987.1"/>
    </source>
</evidence>
<dbReference type="PANTHER" id="PTHR43441:SF6">
    <property type="entry name" value="N-ACETYLTRANSFERASE DOMAIN-CONTAINING PROTEIN"/>
    <property type="match status" value="1"/>
</dbReference>
<dbReference type="GO" id="GO:0005737">
    <property type="term" value="C:cytoplasm"/>
    <property type="evidence" value="ECO:0007669"/>
    <property type="project" value="TreeGrafter"/>
</dbReference>